<dbReference type="GO" id="GO:0004672">
    <property type="term" value="F:protein kinase activity"/>
    <property type="evidence" value="ECO:0007669"/>
    <property type="project" value="InterPro"/>
</dbReference>
<keyword evidence="5" id="KW-0418">Kinase</keyword>
<feature type="binding site" evidence="7">
    <location>
        <position position="444"/>
    </location>
    <ligand>
        <name>ATP</name>
        <dbReference type="ChEBI" id="CHEBI:30616"/>
    </ligand>
</feature>
<dbReference type="InterPro" id="IPR025287">
    <property type="entry name" value="WAK_GUB"/>
</dbReference>
<evidence type="ECO:0000256" key="4">
    <source>
        <dbReference type="ARBA" id="ARBA00022741"/>
    </source>
</evidence>
<organism evidence="10 11">
    <name type="scientific">Ceratopteris richardii</name>
    <name type="common">Triangle waterfern</name>
    <dbReference type="NCBI Taxonomy" id="49495"/>
    <lineage>
        <taxon>Eukaryota</taxon>
        <taxon>Viridiplantae</taxon>
        <taxon>Streptophyta</taxon>
        <taxon>Embryophyta</taxon>
        <taxon>Tracheophyta</taxon>
        <taxon>Polypodiopsida</taxon>
        <taxon>Polypodiidae</taxon>
        <taxon>Polypodiales</taxon>
        <taxon>Pteridineae</taxon>
        <taxon>Pteridaceae</taxon>
        <taxon>Parkerioideae</taxon>
        <taxon>Ceratopteris</taxon>
    </lineage>
</organism>
<dbReference type="Proteomes" id="UP000825935">
    <property type="component" value="Chromosome 16"/>
</dbReference>
<gene>
    <name evidence="10" type="ORF">KP509_16G056800</name>
</gene>
<dbReference type="AlphaFoldDB" id="A0A8T2T143"/>
<evidence type="ECO:0000256" key="1">
    <source>
        <dbReference type="ARBA" id="ARBA00004167"/>
    </source>
</evidence>
<dbReference type="InterPro" id="IPR000719">
    <property type="entry name" value="Prot_kinase_dom"/>
</dbReference>
<dbReference type="PROSITE" id="PS50011">
    <property type="entry name" value="PROTEIN_KINASE_DOM"/>
    <property type="match status" value="1"/>
</dbReference>
<keyword evidence="8" id="KW-0472">Membrane</keyword>
<dbReference type="PROSITE" id="PS00108">
    <property type="entry name" value="PROTEIN_KINASE_ST"/>
    <property type="match status" value="1"/>
</dbReference>
<evidence type="ECO:0000256" key="5">
    <source>
        <dbReference type="ARBA" id="ARBA00022777"/>
    </source>
</evidence>
<evidence type="ECO:0000256" key="2">
    <source>
        <dbReference type="ARBA" id="ARBA00022679"/>
    </source>
</evidence>
<dbReference type="PANTHER" id="PTHR46008">
    <property type="entry name" value="LEAF RUST 10 DISEASE-RESISTANCE LOCUS RECEPTOR-LIKE PROTEIN KINASE-LIKE 1.4"/>
    <property type="match status" value="1"/>
</dbReference>
<dbReference type="InterPro" id="IPR017441">
    <property type="entry name" value="Protein_kinase_ATP_BS"/>
</dbReference>
<proteinExistence type="predicted"/>
<evidence type="ECO:0000256" key="8">
    <source>
        <dbReference type="SAM" id="Phobius"/>
    </source>
</evidence>
<dbReference type="Gene3D" id="1.10.510.10">
    <property type="entry name" value="Transferase(Phosphotransferase) domain 1"/>
    <property type="match status" value="1"/>
</dbReference>
<feature type="domain" description="Protein kinase" evidence="9">
    <location>
        <begin position="415"/>
        <end position="700"/>
    </location>
</feature>
<dbReference type="Pfam" id="PF00069">
    <property type="entry name" value="Pkinase"/>
    <property type="match status" value="1"/>
</dbReference>
<dbReference type="SMART" id="SM00220">
    <property type="entry name" value="S_TKc"/>
    <property type="match status" value="1"/>
</dbReference>
<reference evidence="10" key="1">
    <citation type="submission" date="2021-08" db="EMBL/GenBank/DDBJ databases">
        <title>WGS assembly of Ceratopteris richardii.</title>
        <authorList>
            <person name="Marchant D.B."/>
            <person name="Chen G."/>
            <person name="Jenkins J."/>
            <person name="Shu S."/>
            <person name="Leebens-Mack J."/>
            <person name="Grimwood J."/>
            <person name="Schmutz J."/>
            <person name="Soltis P."/>
            <person name="Soltis D."/>
            <person name="Chen Z.-H."/>
        </authorList>
    </citation>
    <scope>NUCLEOTIDE SEQUENCE</scope>
    <source>
        <strain evidence="10">Whitten #5841</strain>
        <tissue evidence="10">Leaf</tissue>
    </source>
</reference>
<evidence type="ECO:0000313" key="10">
    <source>
        <dbReference type="EMBL" id="KAH7388088.1"/>
    </source>
</evidence>
<keyword evidence="8" id="KW-1133">Transmembrane helix</keyword>
<protein>
    <recommendedName>
        <fullName evidence="9">Protein kinase domain-containing protein</fullName>
    </recommendedName>
</protein>
<dbReference type="Gene3D" id="3.30.200.20">
    <property type="entry name" value="Phosphorylase Kinase, domain 1"/>
    <property type="match status" value="1"/>
</dbReference>
<keyword evidence="6 7" id="KW-0067">ATP-binding</keyword>
<comment type="subcellular location">
    <subcellularLocation>
        <location evidence="1">Membrane</location>
        <topology evidence="1">Single-pass membrane protein</topology>
    </subcellularLocation>
</comment>
<keyword evidence="3" id="KW-0732">Signal</keyword>
<keyword evidence="8" id="KW-0812">Transmembrane</keyword>
<dbReference type="OMA" id="EITAMCV"/>
<dbReference type="PANTHER" id="PTHR46008:SF2">
    <property type="entry name" value="LEAF RUST 10 DISEASE-RESISTANCE LOCUS RECEPTOR-LIKE PROTEIN KINASE-LIKE 1.4"/>
    <property type="match status" value="1"/>
</dbReference>
<evidence type="ECO:0000313" key="11">
    <source>
        <dbReference type="Proteomes" id="UP000825935"/>
    </source>
</evidence>
<name>A0A8T2T143_CERRI</name>
<evidence type="ECO:0000259" key="9">
    <source>
        <dbReference type="PROSITE" id="PS50011"/>
    </source>
</evidence>
<dbReference type="SUPFAM" id="SSF56112">
    <property type="entry name" value="Protein kinase-like (PK-like)"/>
    <property type="match status" value="1"/>
</dbReference>
<comment type="caution">
    <text evidence="10">The sequence shown here is derived from an EMBL/GenBank/DDBJ whole genome shotgun (WGS) entry which is preliminary data.</text>
</comment>
<evidence type="ECO:0000256" key="6">
    <source>
        <dbReference type="ARBA" id="ARBA00022840"/>
    </source>
</evidence>
<dbReference type="GO" id="GO:0030247">
    <property type="term" value="F:polysaccharide binding"/>
    <property type="evidence" value="ECO:0007669"/>
    <property type="project" value="InterPro"/>
</dbReference>
<dbReference type="EMBL" id="CM035421">
    <property type="protein sequence ID" value="KAH7388088.1"/>
    <property type="molecule type" value="Genomic_DNA"/>
</dbReference>
<keyword evidence="4 7" id="KW-0547">Nucleotide-binding</keyword>
<dbReference type="GO" id="GO:0005524">
    <property type="term" value="F:ATP binding"/>
    <property type="evidence" value="ECO:0007669"/>
    <property type="project" value="UniProtKB-UniRule"/>
</dbReference>
<sequence>MALLISFSQIIKGHAFTFPSFHGSSASATLLIFTVTLATTCPSSSFEINKLTSLPSVLPPPPDRQTCPSTCGSLSNISFPFGIMVSNTSTSGCNLPEFLINCSNNSNTWSPEPLSIPLVSIISITSNSITDGRVVVASSPQTKPPLDACSPGQQERLLISSSRSLPFGLTFSPFGNTILLTNCSVSLTQQLHVNETVNGFTFSSPKCLSYHSVCFNQSSEAINSGIPCFDAVSEDANITFMEEIYNCSDTIMFYELPKTDKRDLSIQMAWYISQNYYDCKTCESSNGTCTLNNITGSFQCSCPTHGNGNLTTNICGSVEKKHCGGLCKTTISIVIAGIVAGIAVVVVTVVIAAFGAYFCQWRKARQIQDGGQQLSAMEDSMNKEQVKRILAHEGAFPECITKFTYIELFAATNGFAENKILGDGGFGRVYEGTLLCTGEKVAIKRLNSNNTRRFEQFLNELRILSSLDHANIVRLHGFCCESLSQLLLVYQFACNGTLADNLHGTRKTANLLWNTRMSIASETAAALAYMHQQDPPILHRDVKSTNILLGEKFHVKLADFGLSRKAHTMRSTSLVSTAPQGTPGYVDPQYEEYHRLNEKSDVYSFGVVLMELISGKVPIDMSQTNQTGHINLSRLAVAKIQAGALHELIDPVLKHHHYENMAQLHETAARVAEVAFLCLAPLQDDRPCMSWVAEALYDIAQCSINGEEFSSCNSTPKRSENAISSGT</sequence>
<dbReference type="PROSITE" id="PS00107">
    <property type="entry name" value="PROTEIN_KINASE_ATP"/>
    <property type="match status" value="1"/>
</dbReference>
<accession>A0A8T2T143</accession>
<dbReference type="OrthoDB" id="4062651at2759"/>
<dbReference type="Pfam" id="PF13947">
    <property type="entry name" value="GUB_WAK_bind"/>
    <property type="match status" value="1"/>
</dbReference>
<keyword evidence="2" id="KW-0808">Transferase</keyword>
<dbReference type="InterPro" id="IPR011009">
    <property type="entry name" value="Kinase-like_dom_sf"/>
</dbReference>
<evidence type="ECO:0000256" key="3">
    <source>
        <dbReference type="ARBA" id="ARBA00022729"/>
    </source>
</evidence>
<feature type="transmembrane region" description="Helical" evidence="8">
    <location>
        <begin position="331"/>
        <end position="358"/>
    </location>
</feature>
<keyword evidence="11" id="KW-1185">Reference proteome</keyword>
<dbReference type="InterPro" id="IPR008271">
    <property type="entry name" value="Ser/Thr_kinase_AS"/>
</dbReference>
<evidence type="ECO:0000256" key="7">
    <source>
        <dbReference type="PROSITE-ProRule" id="PRU10141"/>
    </source>
</evidence>